<dbReference type="InterPro" id="IPR043130">
    <property type="entry name" value="CDP-OH_PTrfase_TM_dom"/>
</dbReference>
<dbReference type="GO" id="GO:0008654">
    <property type="term" value="P:phospholipid biosynthetic process"/>
    <property type="evidence" value="ECO:0007669"/>
    <property type="project" value="InterPro"/>
</dbReference>
<organism evidence="4 5">
    <name type="scientific">Phytomonospora endophytica</name>
    <dbReference type="NCBI Taxonomy" id="714109"/>
    <lineage>
        <taxon>Bacteria</taxon>
        <taxon>Bacillati</taxon>
        <taxon>Actinomycetota</taxon>
        <taxon>Actinomycetes</taxon>
        <taxon>Micromonosporales</taxon>
        <taxon>Micromonosporaceae</taxon>
        <taxon>Phytomonospora</taxon>
    </lineage>
</organism>
<feature type="transmembrane region" description="Helical" evidence="3">
    <location>
        <begin position="146"/>
        <end position="166"/>
    </location>
</feature>
<dbReference type="RefSeq" id="WP_184791104.1">
    <property type="nucleotide sequence ID" value="NZ_BONT01000008.1"/>
</dbReference>
<dbReference type="GO" id="GO:0016780">
    <property type="term" value="F:phosphotransferase activity, for other substituted phosphate groups"/>
    <property type="evidence" value="ECO:0007669"/>
    <property type="project" value="InterPro"/>
</dbReference>
<keyword evidence="3" id="KW-0812">Transmembrane</keyword>
<dbReference type="Proteomes" id="UP000548476">
    <property type="component" value="Unassembled WGS sequence"/>
</dbReference>
<feature type="transmembrane region" description="Helical" evidence="3">
    <location>
        <begin position="52"/>
        <end position="73"/>
    </location>
</feature>
<protein>
    <submittedName>
        <fullName evidence="4">Phosphatidylglycerophosphate synthase</fullName>
    </submittedName>
</protein>
<sequence length="241" mass="25035">MPSDPASKPTAADFLALNRRGGLFTMIVNQRIGSYCALAAHRLGLAPTMVTLINLVCGIAVSVALILAAPAMADGRVSPVLMGLLALVVWQFAYSLDCADGQLARVTGRTSPAGAKVDILADIAQQTAVTAATAAVAMAFEPKTPTWLVAAFAGLWMTNLVTSVMGKDGGGDSLVASESVVVGVVKLIRDYGAIVVFIPVVIAFFPQWTIWVLALFTFVNGGFLAALIAKTALDSLKAPQT</sequence>
<comment type="caution">
    <text evidence="4">The sequence shown here is derived from an EMBL/GenBank/DDBJ whole genome shotgun (WGS) entry which is preliminary data.</text>
</comment>
<keyword evidence="5" id="KW-1185">Reference proteome</keyword>
<gene>
    <name evidence="4" type="ORF">HNR73_006187</name>
</gene>
<feature type="transmembrane region" description="Helical" evidence="3">
    <location>
        <begin position="79"/>
        <end position="99"/>
    </location>
</feature>
<keyword evidence="3" id="KW-0472">Membrane</keyword>
<keyword evidence="3" id="KW-1133">Transmembrane helix</keyword>
<dbReference type="EMBL" id="JACHGT010000016">
    <property type="protein sequence ID" value="MBB6038304.1"/>
    <property type="molecule type" value="Genomic_DNA"/>
</dbReference>
<dbReference type="Gene3D" id="1.20.120.1760">
    <property type="match status" value="1"/>
</dbReference>
<dbReference type="InterPro" id="IPR000462">
    <property type="entry name" value="CDP-OH_P_trans"/>
</dbReference>
<evidence type="ECO:0000313" key="4">
    <source>
        <dbReference type="EMBL" id="MBB6038304.1"/>
    </source>
</evidence>
<evidence type="ECO:0000256" key="2">
    <source>
        <dbReference type="RuleBase" id="RU003750"/>
    </source>
</evidence>
<keyword evidence="1 2" id="KW-0808">Transferase</keyword>
<feature type="transmembrane region" description="Helical" evidence="3">
    <location>
        <begin position="211"/>
        <end position="229"/>
    </location>
</feature>
<feature type="transmembrane region" description="Helical" evidence="3">
    <location>
        <begin position="187"/>
        <end position="205"/>
    </location>
</feature>
<dbReference type="InterPro" id="IPR048254">
    <property type="entry name" value="CDP_ALCOHOL_P_TRANSF_CS"/>
</dbReference>
<dbReference type="AlphaFoldDB" id="A0A841FR54"/>
<feature type="transmembrane region" description="Helical" evidence="3">
    <location>
        <begin position="119"/>
        <end position="140"/>
    </location>
</feature>
<comment type="similarity">
    <text evidence="2">Belongs to the CDP-alcohol phosphatidyltransferase class-I family.</text>
</comment>
<reference evidence="4 5" key="1">
    <citation type="submission" date="2020-08" db="EMBL/GenBank/DDBJ databases">
        <title>Genomic Encyclopedia of Type Strains, Phase IV (KMG-IV): sequencing the most valuable type-strain genomes for metagenomic binning, comparative biology and taxonomic classification.</title>
        <authorList>
            <person name="Goeker M."/>
        </authorList>
    </citation>
    <scope>NUCLEOTIDE SEQUENCE [LARGE SCALE GENOMIC DNA]</scope>
    <source>
        <strain evidence="4 5">YIM 65646</strain>
    </source>
</reference>
<accession>A0A841FR54</accession>
<evidence type="ECO:0000256" key="1">
    <source>
        <dbReference type="ARBA" id="ARBA00022679"/>
    </source>
</evidence>
<evidence type="ECO:0000313" key="5">
    <source>
        <dbReference type="Proteomes" id="UP000548476"/>
    </source>
</evidence>
<dbReference type="Pfam" id="PF01066">
    <property type="entry name" value="CDP-OH_P_transf"/>
    <property type="match status" value="1"/>
</dbReference>
<name>A0A841FR54_9ACTN</name>
<evidence type="ECO:0000256" key="3">
    <source>
        <dbReference type="SAM" id="Phobius"/>
    </source>
</evidence>
<dbReference type="PROSITE" id="PS00379">
    <property type="entry name" value="CDP_ALCOHOL_P_TRANSF"/>
    <property type="match status" value="1"/>
</dbReference>
<proteinExistence type="inferred from homology"/>
<dbReference type="GO" id="GO:0016020">
    <property type="term" value="C:membrane"/>
    <property type="evidence" value="ECO:0007669"/>
    <property type="project" value="InterPro"/>
</dbReference>